<dbReference type="EMBL" id="BGPR01004881">
    <property type="protein sequence ID" value="GBN04401.1"/>
    <property type="molecule type" value="Genomic_DNA"/>
</dbReference>
<name>A0A4Y2KPU4_ARAVE</name>
<organism evidence="1 2">
    <name type="scientific">Araneus ventricosus</name>
    <name type="common">Orbweaver spider</name>
    <name type="synonym">Epeira ventricosa</name>
    <dbReference type="NCBI Taxonomy" id="182803"/>
    <lineage>
        <taxon>Eukaryota</taxon>
        <taxon>Metazoa</taxon>
        <taxon>Ecdysozoa</taxon>
        <taxon>Arthropoda</taxon>
        <taxon>Chelicerata</taxon>
        <taxon>Arachnida</taxon>
        <taxon>Araneae</taxon>
        <taxon>Araneomorphae</taxon>
        <taxon>Entelegynae</taxon>
        <taxon>Araneoidea</taxon>
        <taxon>Araneidae</taxon>
        <taxon>Araneus</taxon>
    </lineage>
</organism>
<evidence type="ECO:0000313" key="2">
    <source>
        <dbReference type="Proteomes" id="UP000499080"/>
    </source>
</evidence>
<protein>
    <submittedName>
        <fullName evidence="1">Uncharacterized protein</fullName>
    </submittedName>
</protein>
<comment type="caution">
    <text evidence="1">The sequence shown here is derived from an EMBL/GenBank/DDBJ whole genome shotgun (WGS) entry which is preliminary data.</text>
</comment>
<dbReference type="Proteomes" id="UP000499080">
    <property type="component" value="Unassembled WGS sequence"/>
</dbReference>
<keyword evidence="2" id="KW-1185">Reference proteome</keyword>
<proteinExistence type="predicted"/>
<dbReference type="AlphaFoldDB" id="A0A4Y2KPU4"/>
<evidence type="ECO:0000313" key="1">
    <source>
        <dbReference type="EMBL" id="GBN04401.1"/>
    </source>
</evidence>
<sequence>MESDALFTNIQENTKHSPGSKEGCAPSGVLVIAFAFQLYERGFDPWLEGIWSLSQSTTKSYNEPFRYLAERFNPCDGNFCDNPLPLLKTRFPKPFRQAFFAIGEVTGTIALVQISNANRQLTNNDSNSTFNSAQLTGFPASTADETPKSSEAFALQRRSQFTHTVVYLLSS</sequence>
<reference evidence="1 2" key="1">
    <citation type="journal article" date="2019" name="Sci. Rep.">
        <title>Orb-weaving spider Araneus ventricosus genome elucidates the spidroin gene catalogue.</title>
        <authorList>
            <person name="Kono N."/>
            <person name="Nakamura H."/>
            <person name="Ohtoshi R."/>
            <person name="Moran D.A.P."/>
            <person name="Shinohara A."/>
            <person name="Yoshida Y."/>
            <person name="Fujiwara M."/>
            <person name="Mori M."/>
            <person name="Tomita M."/>
            <person name="Arakawa K."/>
        </authorList>
    </citation>
    <scope>NUCLEOTIDE SEQUENCE [LARGE SCALE GENOMIC DNA]</scope>
</reference>
<gene>
    <name evidence="1" type="ORF">AVEN_217185_1</name>
</gene>
<accession>A0A4Y2KPU4</accession>